<dbReference type="Pfam" id="PF23240">
    <property type="entry name" value="HAT_PRP39_N"/>
    <property type="match status" value="1"/>
</dbReference>
<dbReference type="GO" id="GO:0071011">
    <property type="term" value="C:precatalytic spliceosome"/>
    <property type="evidence" value="ECO:0007669"/>
    <property type="project" value="TreeGrafter"/>
</dbReference>
<protein>
    <recommendedName>
        <fullName evidence="8">Pre-mRNA-splicing factor CLF1</fullName>
    </recommendedName>
</protein>
<dbReference type="Gene3D" id="1.25.40.10">
    <property type="entry name" value="Tetratricopeptide repeat domain"/>
    <property type="match status" value="4"/>
</dbReference>
<dbReference type="GO" id="GO:0071007">
    <property type="term" value="C:U2-type catalytic step 2 spliceosome"/>
    <property type="evidence" value="ECO:0007669"/>
    <property type="project" value="TreeGrafter"/>
</dbReference>
<evidence type="ECO:0000256" key="4">
    <source>
        <dbReference type="ARBA" id="ARBA00022728"/>
    </source>
</evidence>
<name>A0A0A8LD71_9SACH</name>
<comment type="caution">
    <text evidence="10">The sequence shown here is derived from an EMBL/GenBank/DDBJ whole genome shotgun (WGS) entry which is preliminary data.</text>
</comment>
<keyword evidence="7" id="KW-0539">Nucleus</keyword>
<evidence type="ECO:0000259" key="9">
    <source>
        <dbReference type="Pfam" id="PF23233"/>
    </source>
</evidence>
<evidence type="ECO:0000256" key="2">
    <source>
        <dbReference type="ARBA" id="ARBA00008644"/>
    </source>
</evidence>
<organism evidence="10 11">
    <name type="scientific">Kluyveromyces dobzhanskii CBS 2104</name>
    <dbReference type="NCBI Taxonomy" id="1427455"/>
    <lineage>
        <taxon>Eukaryota</taxon>
        <taxon>Fungi</taxon>
        <taxon>Dikarya</taxon>
        <taxon>Ascomycota</taxon>
        <taxon>Saccharomycotina</taxon>
        <taxon>Saccharomycetes</taxon>
        <taxon>Saccharomycetales</taxon>
        <taxon>Saccharomycetaceae</taxon>
        <taxon>Kluyveromyces</taxon>
    </lineage>
</organism>
<evidence type="ECO:0000313" key="11">
    <source>
        <dbReference type="Proteomes" id="UP000031516"/>
    </source>
</evidence>
<gene>
    <name evidence="10" type="ORF">KLDO_g4410</name>
</gene>
<evidence type="ECO:0000256" key="1">
    <source>
        <dbReference type="ARBA" id="ARBA00004123"/>
    </source>
</evidence>
<dbReference type="OrthoDB" id="541719at2759"/>
<feature type="domain" description="Pre-mRNA-splicing factor Syf1-like N-terminal HAT-repeats" evidence="9">
    <location>
        <begin position="50"/>
        <end position="196"/>
    </location>
</feature>
<dbReference type="PANTHER" id="PTHR11246:SF3">
    <property type="entry name" value="CROOKED NECK-LIKE PROTEIN 1"/>
    <property type="match status" value="1"/>
</dbReference>
<dbReference type="SUPFAM" id="SSF48452">
    <property type="entry name" value="TPR-like"/>
    <property type="match status" value="4"/>
</dbReference>
<dbReference type="InterPro" id="IPR045075">
    <property type="entry name" value="Syf1-like"/>
</dbReference>
<evidence type="ECO:0000256" key="7">
    <source>
        <dbReference type="ARBA" id="ARBA00023242"/>
    </source>
</evidence>
<dbReference type="GO" id="GO:0071014">
    <property type="term" value="C:post-mRNA release spliceosomal complex"/>
    <property type="evidence" value="ECO:0007669"/>
    <property type="project" value="TreeGrafter"/>
</dbReference>
<comment type="similarity">
    <text evidence="2">Belongs to the crooked-neck family.</text>
</comment>
<dbReference type="Proteomes" id="UP000031516">
    <property type="component" value="Unassembled WGS sequence"/>
</dbReference>
<dbReference type="SMART" id="SM00386">
    <property type="entry name" value="HAT"/>
    <property type="match status" value="11"/>
</dbReference>
<dbReference type="PANTHER" id="PTHR11246">
    <property type="entry name" value="PRE-MRNA SPLICING FACTOR"/>
    <property type="match status" value="1"/>
</dbReference>
<dbReference type="InterPro" id="IPR003107">
    <property type="entry name" value="HAT"/>
</dbReference>
<evidence type="ECO:0000256" key="8">
    <source>
        <dbReference type="ARBA" id="ARBA00039167"/>
    </source>
</evidence>
<dbReference type="GO" id="GO:0000974">
    <property type="term" value="C:Prp19 complex"/>
    <property type="evidence" value="ECO:0007669"/>
    <property type="project" value="TreeGrafter"/>
</dbReference>
<dbReference type="GO" id="GO:0000245">
    <property type="term" value="P:spliceosomal complex assembly"/>
    <property type="evidence" value="ECO:0007669"/>
    <property type="project" value="TreeGrafter"/>
</dbReference>
<dbReference type="InterPro" id="IPR011990">
    <property type="entry name" value="TPR-like_helical_dom_sf"/>
</dbReference>
<dbReference type="EMBL" id="CCBQ010000047">
    <property type="protein sequence ID" value="CDO96195.1"/>
    <property type="molecule type" value="Genomic_DNA"/>
</dbReference>
<keyword evidence="5" id="KW-0677">Repeat</keyword>
<keyword evidence="6" id="KW-0508">mRNA splicing</keyword>
<evidence type="ECO:0000313" key="10">
    <source>
        <dbReference type="EMBL" id="CDO96195.1"/>
    </source>
</evidence>
<dbReference type="Pfam" id="PF23233">
    <property type="entry name" value="HAT_Syf1_CNRKL1_N"/>
    <property type="match status" value="1"/>
</dbReference>
<evidence type="ECO:0000256" key="6">
    <source>
        <dbReference type="ARBA" id="ARBA00023187"/>
    </source>
</evidence>
<dbReference type="AlphaFoldDB" id="A0A0A8LD71"/>
<comment type="subcellular location">
    <subcellularLocation>
        <location evidence="1">Nucleus</location>
    </subcellularLocation>
</comment>
<sequence>MNDISRGNGPITADGILKDAFSQKKQVTAATKADILDLEELKDWQRRKRTEYETVLKRNRLDLRQWMRYAQFEVDQKDIRRARSIYERALLVDHGFIPLWIQYIDCEIKWKNINHARNLLDRATNVLPRVDKLWFKYLLLEEALGNTGIVRGIYTRWCSLEPGPNAWTSFIDFELRCSNFENARNIYSKFVLVHPQIDTWMNWIRFEQTHGNVTSVRMVFSLALDTLTSFSGTPSADIERIVNEFASWEASQNEYDRSRALYNLAIGKWPASDVLKEHQIQFEKKFGSSKNMQDIVIAKRKIQYEQHLNANPNDYSTWWVYLDLCEENHPELLNTVFQSFTELAEPKSSTKDSSWKKYLRICMRYLVYLELVVNDIPTTRAVYNSTLKRIPHTKFTLGKLWIMFAEFEIRQNDLAKARKILGTSLGKCPKSSIFKYYIDLEIRLKEFDRVRKLYERYINFSPHTVQIWLEYAELEENLGDEERARGIYEISLSEVVQLSDADKMDILQRYIAFETDATEYENARSLYEKLLATSHYDVNIWINRALFESSIPTEEQLAEYQQSQQDKGFGDNDDDEQEFSFDITEANKNRSRAIFEKAVSFYKNKHEDKKRQQVLQSLLEFERVHGNEETLKSIIDRQPAITKDKIIAENFEQEAYRLEFPDDKTLVPAAAPNLLALARRWEEGSS</sequence>
<reference evidence="10 11" key="1">
    <citation type="submission" date="2014-03" db="EMBL/GenBank/DDBJ databases">
        <title>The genome of Kluyveromyces dobzhanskii.</title>
        <authorList>
            <person name="Nystedt B."/>
            <person name="Astrom S."/>
        </authorList>
    </citation>
    <scope>NUCLEOTIDE SEQUENCE [LARGE SCALE GENOMIC DNA]</scope>
    <source>
        <strain evidence="10 11">CBS 2104</strain>
    </source>
</reference>
<dbReference type="InterPro" id="IPR055433">
    <property type="entry name" value="HAT_Syf1-like_N"/>
</dbReference>
<keyword evidence="3" id="KW-0507">mRNA processing</keyword>
<accession>A0A0A8LD71</accession>
<keyword evidence="11" id="KW-1185">Reference proteome</keyword>
<evidence type="ECO:0000256" key="3">
    <source>
        <dbReference type="ARBA" id="ARBA00022664"/>
    </source>
</evidence>
<keyword evidence="4" id="KW-0747">Spliceosome</keyword>
<evidence type="ECO:0000256" key="5">
    <source>
        <dbReference type="ARBA" id="ARBA00022737"/>
    </source>
</evidence>
<proteinExistence type="inferred from homology"/>